<dbReference type="InterPro" id="IPR027417">
    <property type="entry name" value="P-loop_NTPase"/>
</dbReference>
<dbReference type="CDD" id="cd02021">
    <property type="entry name" value="GntK"/>
    <property type="match status" value="1"/>
</dbReference>
<dbReference type="FunFam" id="3.40.50.300:FF:000522">
    <property type="entry name" value="Gluconokinase"/>
    <property type="match status" value="1"/>
</dbReference>
<dbReference type="PANTHER" id="PTHR43442:SF3">
    <property type="entry name" value="GLUCONOKINASE-RELATED"/>
    <property type="match status" value="1"/>
</dbReference>
<organism evidence="11 12">
    <name type="scientific">Haloactinospora alba</name>
    <dbReference type="NCBI Taxonomy" id="405555"/>
    <lineage>
        <taxon>Bacteria</taxon>
        <taxon>Bacillati</taxon>
        <taxon>Actinomycetota</taxon>
        <taxon>Actinomycetes</taxon>
        <taxon>Streptosporangiales</taxon>
        <taxon>Nocardiopsidaceae</taxon>
        <taxon>Haloactinospora</taxon>
    </lineage>
</organism>
<comment type="pathway">
    <text evidence="1">Carbohydrate acid metabolism.</text>
</comment>
<dbReference type="Gene3D" id="3.40.50.300">
    <property type="entry name" value="P-loop containing nucleotide triphosphate hydrolases"/>
    <property type="match status" value="1"/>
</dbReference>
<dbReference type="EC" id="2.7.1.12" evidence="3 10"/>
<evidence type="ECO:0000256" key="3">
    <source>
        <dbReference type="ARBA" id="ARBA00012054"/>
    </source>
</evidence>
<comment type="similarity">
    <text evidence="2 10">Belongs to the gluconokinase GntK/GntV family.</text>
</comment>
<evidence type="ECO:0000256" key="7">
    <source>
        <dbReference type="ARBA" id="ARBA00022840"/>
    </source>
</evidence>
<dbReference type="AlphaFoldDB" id="A0A543NK36"/>
<keyword evidence="5 10" id="KW-0547">Nucleotide-binding</keyword>
<comment type="catalytic activity">
    <reaction evidence="9 10">
        <text>D-gluconate + ATP = 6-phospho-D-gluconate + ADP + H(+)</text>
        <dbReference type="Rhea" id="RHEA:19433"/>
        <dbReference type="ChEBI" id="CHEBI:15378"/>
        <dbReference type="ChEBI" id="CHEBI:18391"/>
        <dbReference type="ChEBI" id="CHEBI:30616"/>
        <dbReference type="ChEBI" id="CHEBI:58759"/>
        <dbReference type="ChEBI" id="CHEBI:456216"/>
        <dbReference type="EC" id="2.7.1.12"/>
    </reaction>
</comment>
<keyword evidence="12" id="KW-1185">Reference proteome</keyword>
<evidence type="ECO:0000256" key="10">
    <source>
        <dbReference type="RuleBase" id="RU363066"/>
    </source>
</evidence>
<dbReference type="InterPro" id="IPR006001">
    <property type="entry name" value="Therm_gnt_kin"/>
</dbReference>
<dbReference type="GO" id="GO:0005737">
    <property type="term" value="C:cytoplasm"/>
    <property type="evidence" value="ECO:0007669"/>
    <property type="project" value="TreeGrafter"/>
</dbReference>
<evidence type="ECO:0000256" key="8">
    <source>
        <dbReference type="ARBA" id="ARBA00023064"/>
    </source>
</evidence>
<keyword evidence="7 10" id="KW-0067">ATP-binding</keyword>
<proteinExistence type="inferred from homology"/>
<evidence type="ECO:0000256" key="5">
    <source>
        <dbReference type="ARBA" id="ARBA00022741"/>
    </source>
</evidence>
<dbReference type="RefSeq" id="WP_141923701.1">
    <property type="nucleotide sequence ID" value="NZ_VFQC01000001.1"/>
</dbReference>
<dbReference type="EMBL" id="VFQC01000001">
    <property type="protein sequence ID" value="TQN32162.1"/>
    <property type="molecule type" value="Genomic_DNA"/>
</dbReference>
<dbReference type="GO" id="GO:0005524">
    <property type="term" value="F:ATP binding"/>
    <property type="evidence" value="ECO:0007669"/>
    <property type="project" value="UniProtKB-KW"/>
</dbReference>
<sequence length="168" mass="18336">MHFVFMGVSGSGKSRVAQCVAQRLELPCAEADRFHPAANITKMAAGEPLTDADRHPWLTALAEWIADHERRGQDTLMACSALKRSYRDTLRSGSAETCFLHLDGPTPVIAQRLEQRSDHFMPAGLLPSQQEELEPLESDEAGVTLDVSPSVGKIAEHAVRFITTARGA</sequence>
<dbReference type="SUPFAM" id="SSF52540">
    <property type="entry name" value="P-loop containing nucleoside triphosphate hydrolases"/>
    <property type="match status" value="1"/>
</dbReference>
<reference evidence="11 12" key="1">
    <citation type="submission" date="2019-06" db="EMBL/GenBank/DDBJ databases">
        <title>Sequencing the genomes of 1000 actinobacteria strains.</title>
        <authorList>
            <person name="Klenk H.-P."/>
        </authorList>
    </citation>
    <scope>NUCLEOTIDE SEQUENCE [LARGE SCALE GENOMIC DNA]</scope>
    <source>
        <strain evidence="11 12">DSM 45015</strain>
    </source>
</reference>
<evidence type="ECO:0000256" key="1">
    <source>
        <dbReference type="ARBA" id="ARBA00004761"/>
    </source>
</evidence>
<name>A0A543NK36_9ACTN</name>
<keyword evidence="8" id="KW-0311">Gluconate utilization</keyword>
<comment type="caution">
    <text evidence="11">The sequence shown here is derived from an EMBL/GenBank/DDBJ whole genome shotgun (WGS) entry which is preliminary data.</text>
</comment>
<keyword evidence="4 10" id="KW-0808">Transferase</keyword>
<dbReference type="GO" id="GO:0046316">
    <property type="term" value="F:gluconokinase activity"/>
    <property type="evidence" value="ECO:0007669"/>
    <property type="project" value="UniProtKB-EC"/>
</dbReference>
<accession>A0A543NK36</accession>
<evidence type="ECO:0000256" key="2">
    <source>
        <dbReference type="ARBA" id="ARBA00008420"/>
    </source>
</evidence>
<dbReference type="OrthoDB" id="9795716at2"/>
<evidence type="ECO:0000256" key="9">
    <source>
        <dbReference type="ARBA" id="ARBA00048090"/>
    </source>
</evidence>
<protein>
    <recommendedName>
        <fullName evidence="3 10">Gluconokinase</fullName>
        <ecNumber evidence="3 10">2.7.1.12</ecNumber>
    </recommendedName>
</protein>
<evidence type="ECO:0000256" key="4">
    <source>
        <dbReference type="ARBA" id="ARBA00022679"/>
    </source>
</evidence>
<dbReference type="PANTHER" id="PTHR43442">
    <property type="entry name" value="GLUCONOKINASE-RELATED"/>
    <property type="match status" value="1"/>
</dbReference>
<dbReference type="NCBIfam" id="TIGR01313">
    <property type="entry name" value="therm_gnt_kin"/>
    <property type="match status" value="1"/>
</dbReference>
<dbReference type="Pfam" id="PF13671">
    <property type="entry name" value="AAA_33"/>
    <property type="match status" value="1"/>
</dbReference>
<gene>
    <name evidence="11" type="ORF">FHX37_2097</name>
</gene>
<dbReference type="Proteomes" id="UP000317422">
    <property type="component" value="Unassembled WGS sequence"/>
</dbReference>
<evidence type="ECO:0000256" key="6">
    <source>
        <dbReference type="ARBA" id="ARBA00022777"/>
    </source>
</evidence>
<keyword evidence="6 10" id="KW-0418">Kinase</keyword>
<evidence type="ECO:0000313" key="12">
    <source>
        <dbReference type="Proteomes" id="UP000317422"/>
    </source>
</evidence>
<dbReference type="GO" id="GO:0019521">
    <property type="term" value="P:D-gluconate metabolic process"/>
    <property type="evidence" value="ECO:0007669"/>
    <property type="project" value="UniProtKB-KW"/>
</dbReference>
<evidence type="ECO:0000313" key="11">
    <source>
        <dbReference type="EMBL" id="TQN32162.1"/>
    </source>
</evidence>